<evidence type="ECO:0008006" key="5">
    <source>
        <dbReference type="Google" id="ProtNLM"/>
    </source>
</evidence>
<keyword evidence="2" id="KW-0812">Transmembrane</keyword>
<feature type="transmembrane region" description="Helical" evidence="2">
    <location>
        <begin position="59"/>
        <end position="77"/>
    </location>
</feature>
<keyword evidence="2" id="KW-0472">Membrane</keyword>
<evidence type="ECO:0000313" key="4">
    <source>
        <dbReference type="Proteomes" id="UP000831786"/>
    </source>
</evidence>
<dbReference type="EMBL" id="CP095045">
    <property type="protein sequence ID" value="UOQ55869.1"/>
    <property type="molecule type" value="Genomic_DNA"/>
</dbReference>
<dbReference type="Proteomes" id="UP000831786">
    <property type="component" value="Chromosome"/>
</dbReference>
<organism evidence="3 4">
    <name type="scientific">Leucobacter allii</name>
    <dbReference type="NCBI Taxonomy" id="2932247"/>
    <lineage>
        <taxon>Bacteria</taxon>
        <taxon>Bacillati</taxon>
        <taxon>Actinomycetota</taxon>
        <taxon>Actinomycetes</taxon>
        <taxon>Micrococcales</taxon>
        <taxon>Microbacteriaceae</taxon>
        <taxon>Leucobacter</taxon>
    </lineage>
</organism>
<protein>
    <recommendedName>
        <fullName evidence="5">Integral membrane protein</fullName>
    </recommendedName>
</protein>
<accession>A0ABY4FGS0</accession>
<keyword evidence="4" id="KW-1185">Reference proteome</keyword>
<gene>
    <name evidence="3" type="ORF">MUN78_09120</name>
</gene>
<feature type="transmembrane region" description="Helical" evidence="2">
    <location>
        <begin position="83"/>
        <end position="100"/>
    </location>
</feature>
<reference evidence="3 4" key="1">
    <citation type="submission" date="2022-04" db="EMBL/GenBank/DDBJ databases">
        <title>Leucobacter sp. isolated from rhizosphere of garlic.</title>
        <authorList>
            <person name="Won M."/>
            <person name="Lee C.-M."/>
            <person name="Woen H.-Y."/>
            <person name="Kwon S.-W."/>
        </authorList>
    </citation>
    <scope>NUCLEOTIDE SEQUENCE [LARGE SCALE GENOMIC DNA]</scope>
    <source>
        <strain evidence="3 4">H21R-40</strain>
    </source>
</reference>
<feature type="region of interest" description="Disordered" evidence="1">
    <location>
        <begin position="109"/>
        <end position="145"/>
    </location>
</feature>
<evidence type="ECO:0000313" key="3">
    <source>
        <dbReference type="EMBL" id="UOQ55869.1"/>
    </source>
</evidence>
<proteinExistence type="predicted"/>
<feature type="transmembrane region" description="Helical" evidence="2">
    <location>
        <begin position="152"/>
        <end position="172"/>
    </location>
</feature>
<keyword evidence="2" id="KW-1133">Transmembrane helix</keyword>
<evidence type="ECO:0000256" key="2">
    <source>
        <dbReference type="SAM" id="Phobius"/>
    </source>
</evidence>
<dbReference type="RefSeq" id="WP_244725921.1">
    <property type="nucleotide sequence ID" value="NZ_CP095045.1"/>
</dbReference>
<feature type="transmembrane region" description="Helical" evidence="2">
    <location>
        <begin position="30"/>
        <end position="47"/>
    </location>
</feature>
<sequence length="189" mass="18730">MRAAATWCGLAALGSGLILCAVAAGASPFAAVPLLAFAAAELLWGIGALRMGRAPAPRTALVVAAGAVALLAALLFAGDAAALPLLALAAMQWSAALLVARDLRRARDRRSGAADTPVTGDGAVPAADPRAGSTREPAGSLRREPVRGPGRVVLVLAVQGMLIAAITTPALAHTEPGASALPHGVSHAH</sequence>
<name>A0ABY4FGS0_9MICO</name>
<evidence type="ECO:0000256" key="1">
    <source>
        <dbReference type="SAM" id="MobiDB-lite"/>
    </source>
</evidence>